<gene>
    <name evidence="3" type="ORF">EYC82_13945</name>
</gene>
<comment type="caution">
    <text evidence="3">The sequence shown here is derived from an EMBL/GenBank/DDBJ whole genome shotgun (WGS) entry which is preliminary data.</text>
</comment>
<keyword evidence="4" id="KW-1185">Reference proteome</keyword>
<dbReference type="InterPro" id="IPR004843">
    <property type="entry name" value="Calcineurin-like_PHP"/>
</dbReference>
<dbReference type="EMBL" id="SHNO01000001">
    <property type="protein sequence ID" value="MCX2978464.1"/>
    <property type="molecule type" value="Genomic_DNA"/>
</dbReference>
<feature type="domain" description="Calcineurin-like phosphoesterase" evidence="2">
    <location>
        <begin position="166"/>
        <end position="321"/>
    </location>
</feature>
<name>A0ABT3TAH5_9GAMM</name>
<keyword evidence="1" id="KW-0812">Transmembrane</keyword>
<accession>A0ABT3TAH5</accession>
<reference evidence="3" key="1">
    <citation type="submission" date="2019-02" db="EMBL/GenBank/DDBJ databases">
        <authorList>
            <person name="Li S.-H."/>
        </authorList>
    </citation>
    <scope>NUCLEOTIDE SEQUENCE</scope>
    <source>
        <strain evidence="3">IMCC11814</strain>
    </source>
</reference>
<dbReference type="PANTHER" id="PTHR31302">
    <property type="entry name" value="TRANSMEMBRANE PROTEIN WITH METALLOPHOSPHOESTERASE DOMAIN-RELATED"/>
    <property type="match status" value="1"/>
</dbReference>
<feature type="transmembrane region" description="Helical" evidence="1">
    <location>
        <begin position="103"/>
        <end position="123"/>
    </location>
</feature>
<protein>
    <recommendedName>
        <fullName evidence="2">Calcineurin-like phosphoesterase domain-containing protein</fullName>
    </recommendedName>
</protein>
<evidence type="ECO:0000259" key="2">
    <source>
        <dbReference type="Pfam" id="PF00149"/>
    </source>
</evidence>
<proteinExistence type="predicted"/>
<evidence type="ECO:0000256" key="1">
    <source>
        <dbReference type="SAM" id="Phobius"/>
    </source>
</evidence>
<dbReference type="SUPFAM" id="SSF56300">
    <property type="entry name" value="Metallo-dependent phosphatases"/>
    <property type="match status" value="1"/>
</dbReference>
<feature type="transmembrane region" description="Helical" evidence="1">
    <location>
        <begin position="34"/>
        <end position="51"/>
    </location>
</feature>
<dbReference type="Proteomes" id="UP001143304">
    <property type="component" value="Unassembled WGS sequence"/>
</dbReference>
<evidence type="ECO:0000313" key="3">
    <source>
        <dbReference type="EMBL" id="MCX2978464.1"/>
    </source>
</evidence>
<dbReference type="InterPro" id="IPR029052">
    <property type="entry name" value="Metallo-depent_PP-like"/>
</dbReference>
<organism evidence="3 4">
    <name type="scientific">Candidatus Marimicrobium litorale</name>
    <dbReference type="NCBI Taxonomy" id="2518991"/>
    <lineage>
        <taxon>Bacteria</taxon>
        <taxon>Pseudomonadati</taxon>
        <taxon>Pseudomonadota</taxon>
        <taxon>Gammaproteobacteria</taxon>
        <taxon>Cellvibrionales</taxon>
        <taxon>Halieaceae</taxon>
        <taxon>Marimicrobium</taxon>
    </lineage>
</organism>
<dbReference type="Gene3D" id="3.60.21.10">
    <property type="match status" value="1"/>
</dbReference>
<dbReference type="Pfam" id="PF00149">
    <property type="entry name" value="Metallophos"/>
    <property type="match status" value="1"/>
</dbReference>
<keyword evidence="1" id="KW-1133">Transmembrane helix</keyword>
<evidence type="ECO:0000313" key="4">
    <source>
        <dbReference type="Proteomes" id="UP001143304"/>
    </source>
</evidence>
<dbReference type="InterPro" id="IPR051158">
    <property type="entry name" value="Metallophosphoesterase_sf"/>
</dbReference>
<keyword evidence="1" id="KW-0472">Membrane</keyword>
<sequence>MTCGGALLETLCTGGLTSPFRQEYAVAMGSRQQFLIIALLLHIPLFAYPILRLCQWLTLSPWQTTLILVPLFCSQIVARLYLRHANSGLLFWLRRGADLWLGVSPLLLISLLLTEIPVAAGWIAPTPAALGLLGLTGLLTLYSIANAWSPSVVKVSLESAKLRGTLRFAQITDVHIGSRTGDFLQRVMDKVNTLDMDFLCITGDFIDMPGIDGPQLAALRSCPVPIYFCTGNHERYEDLDQIISRLQNLGVRCLRSQSALQGEVQIIGIDDSEWPGQVRKELACIDIMQQRFILLLYHRPWGLGAAAEAGVDLMISGHTHNGQIVPFNLVVKRVFKRSIGLFRQGATHLYVSPGTGTWGPIMRLGSRGEITWYEVRPVGQHPHD</sequence>
<feature type="transmembrane region" description="Helical" evidence="1">
    <location>
        <begin position="129"/>
        <end position="148"/>
    </location>
</feature>
<dbReference type="PANTHER" id="PTHR31302:SF0">
    <property type="entry name" value="TRANSMEMBRANE PROTEIN WITH METALLOPHOSPHOESTERASE DOMAIN"/>
    <property type="match status" value="1"/>
</dbReference>
<feature type="transmembrane region" description="Helical" evidence="1">
    <location>
        <begin position="63"/>
        <end position="82"/>
    </location>
</feature>